<dbReference type="OrthoDB" id="3390901at2"/>
<protein>
    <submittedName>
        <fullName evidence="1">Uncharacterized protein</fullName>
    </submittedName>
</protein>
<dbReference type="EMBL" id="SNYN01000003">
    <property type="protein sequence ID" value="TDQ53767.1"/>
    <property type="molecule type" value="Genomic_DNA"/>
</dbReference>
<dbReference type="RefSeq" id="WP_133740679.1">
    <property type="nucleotide sequence ID" value="NZ_SNYN01000003.1"/>
</dbReference>
<proteinExistence type="predicted"/>
<name>A0A4R6VAU6_9ACTN</name>
<keyword evidence="2" id="KW-1185">Reference proteome</keyword>
<reference evidence="1 2" key="1">
    <citation type="submission" date="2019-03" db="EMBL/GenBank/DDBJ databases">
        <title>Genomic Encyclopedia of Type Strains, Phase IV (KMG-IV): sequencing the most valuable type-strain genomes for metagenomic binning, comparative biology and taxonomic classification.</title>
        <authorList>
            <person name="Goeker M."/>
        </authorList>
    </citation>
    <scope>NUCLEOTIDE SEQUENCE [LARGE SCALE GENOMIC DNA]</scope>
    <source>
        <strain evidence="1 2">DSM 46770</strain>
    </source>
</reference>
<organism evidence="1 2">
    <name type="scientific">Actinorugispora endophytica</name>
    <dbReference type="NCBI Taxonomy" id="1605990"/>
    <lineage>
        <taxon>Bacteria</taxon>
        <taxon>Bacillati</taxon>
        <taxon>Actinomycetota</taxon>
        <taxon>Actinomycetes</taxon>
        <taxon>Streptosporangiales</taxon>
        <taxon>Nocardiopsidaceae</taxon>
        <taxon>Actinorugispora</taxon>
    </lineage>
</organism>
<gene>
    <name evidence="1" type="ORF">EV190_103218</name>
</gene>
<dbReference type="AlphaFoldDB" id="A0A4R6VAU6"/>
<sequence length="83" mass="9563">MTNFLLVYDRSRGELLRETEFDNTREAMRARFAAEDAYQGQNIEVVVLSAQSRDDLLQTHGRYFLSMNQLIERFSASVRTAAA</sequence>
<comment type="caution">
    <text evidence="1">The sequence shown here is derived from an EMBL/GenBank/DDBJ whole genome shotgun (WGS) entry which is preliminary data.</text>
</comment>
<dbReference type="Proteomes" id="UP000295281">
    <property type="component" value="Unassembled WGS sequence"/>
</dbReference>
<accession>A0A4R6VAU6</accession>
<evidence type="ECO:0000313" key="1">
    <source>
        <dbReference type="EMBL" id="TDQ53767.1"/>
    </source>
</evidence>
<evidence type="ECO:0000313" key="2">
    <source>
        <dbReference type="Proteomes" id="UP000295281"/>
    </source>
</evidence>